<evidence type="ECO:0000313" key="3">
    <source>
        <dbReference type="Proteomes" id="UP001219525"/>
    </source>
</evidence>
<comment type="caution">
    <text evidence="2">The sequence shown here is derived from an EMBL/GenBank/DDBJ whole genome shotgun (WGS) entry which is preliminary data.</text>
</comment>
<sequence length="301" mass="32991">MDVDSVDTEPATQSSATTVDDTAFGVVPKRSGDPSETCMPLVASSLWAPGRSPHFSPKLPPPCASSSRALPMWLDSDGEGDDSSKPRTTYRSQVVTATPSVLKYYFIQPGPIKNPPRIPIDVRNPRPCKHLSGGKYMTYIALTETRSLGGISPTLRGRLVRQILFHKSLPALKGGAPRTPQSDALVAQSIPSDGNDCLKSSQWTSAERERLDDALVGYARWEVNFAKKTIKSTRCKGLTVNEDEICSACRNTVDENRQFPLLEKGRSRSYPHQAELSTCPYLHPDAPYIPPIPPSRRSVSQ</sequence>
<name>A0AAD6UTF2_9AGAR</name>
<reference evidence="2" key="1">
    <citation type="submission" date="2023-03" db="EMBL/GenBank/DDBJ databases">
        <title>Massive genome expansion in bonnet fungi (Mycena s.s.) driven by repeated elements and novel gene families across ecological guilds.</title>
        <authorList>
            <consortium name="Lawrence Berkeley National Laboratory"/>
            <person name="Harder C.B."/>
            <person name="Miyauchi S."/>
            <person name="Viragh M."/>
            <person name="Kuo A."/>
            <person name="Thoen E."/>
            <person name="Andreopoulos B."/>
            <person name="Lu D."/>
            <person name="Skrede I."/>
            <person name="Drula E."/>
            <person name="Henrissat B."/>
            <person name="Morin E."/>
            <person name="Kohler A."/>
            <person name="Barry K."/>
            <person name="LaButti K."/>
            <person name="Morin E."/>
            <person name="Salamov A."/>
            <person name="Lipzen A."/>
            <person name="Mereny Z."/>
            <person name="Hegedus B."/>
            <person name="Baldrian P."/>
            <person name="Stursova M."/>
            <person name="Weitz H."/>
            <person name="Taylor A."/>
            <person name="Grigoriev I.V."/>
            <person name="Nagy L.G."/>
            <person name="Martin F."/>
            <person name="Kauserud H."/>
        </authorList>
    </citation>
    <scope>NUCLEOTIDE SEQUENCE</scope>
    <source>
        <strain evidence="2">9144</strain>
    </source>
</reference>
<accession>A0AAD6UTF2</accession>
<feature type="region of interest" description="Disordered" evidence="1">
    <location>
        <begin position="54"/>
        <end position="91"/>
    </location>
</feature>
<organism evidence="2 3">
    <name type="scientific">Mycena pura</name>
    <dbReference type="NCBI Taxonomy" id="153505"/>
    <lineage>
        <taxon>Eukaryota</taxon>
        <taxon>Fungi</taxon>
        <taxon>Dikarya</taxon>
        <taxon>Basidiomycota</taxon>
        <taxon>Agaricomycotina</taxon>
        <taxon>Agaricomycetes</taxon>
        <taxon>Agaricomycetidae</taxon>
        <taxon>Agaricales</taxon>
        <taxon>Marasmiineae</taxon>
        <taxon>Mycenaceae</taxon>
        <taxon>Mycena</taxon>
    </lineage>
</organism>
<proteinExistence type="predicted"/>
<keyword evidence="3" id="KW-1185">Reference proteome</keyword>
<protein>
    <submittedName>
        <fullName evidence="2">Uncharacterized protein</fullName>
    </submittedName>
</protein>
<dbReference type="AlphaFoldDB" id="A0AAD6UTF2"/>
<gene>
    <name evidence="2" type="ORF">GGX14DRAFT_586928</name>
</gene>
<dbReference type="Proteomes" id="UP001219525">
    <property type="component" value="Unassembled WGS sequence"/>
</dbReference>
<evidence type="ECO:0000256" key="1">
    <source>
        <dbReference type="SAM" id="MobiDB-lite"/>
    </source>
</evidence>
<dbReference type="EMBL" id="JARJCW010000101">
    <property type="protein sequence ID" value="KAJ7194115.1"/>
    <property type="molecule type" value="Genomic_DNA"/>
</dbReference>
<feature type="compositionally biased region" description="Polar residues" evidence="1">
    <location>
        <begin position="10"/>
        <end position="20"/>
    </location>
</feature>
<evidence type="ECO:0000313" key="2">
    <source>
        <dbReference type="EMBL" id="KAJ7194115.1"/>
    </source>
</evidence>
<feature type="region of interest" description="Disordered" evidence="1">
    <location>
        <begin position="1"/>
        <end position="36"/>
    </location>
</feature>